<dbReference type="RefSeq" id="WP_058950624.1">
    <property type="nucleotide sequence ID" value="NZ_BBXV01000031.1"/>
</dbReference>
<evidence type="ECO:0000313" key="1">
    <source>
        <dbReference type="EMBL" id="GAQ18697.1"/>
    </source>
</evidence>
<dbReference type="Proteomes" id="UP000052946">
    <property type="component" value="Unassembled WGS sequence"/>
</dbReference>
<organism evidence="1 2">
    <name type="scientific">Oceanobacillus picturae</name>
    <dbReference type="NCBI Taxonomy" id="171693"/>
    <lineage>
        <taxon>Bacteria</taxon>
        <taxon>Bacillati</taxon>
        <taxon>Bacillota</taxon>
        <taxon>Bacilli</taxon>
        <taxon>Bacillales</taxon>
        <taxon>Bacillaceae</taxon>
        <taxon>Oceanobacillus</taxon>
    </lineage>
</organism>
<protein>
    <submittedName>
        <fullName evidence="1">Uncharacterized protein</fullName>
    </submittedName>
</protein>
<accession>A0A0U9HA63</accession>
<dbReference type="EMBL" id="BBXV01000031">
    <property type="protein sequence ID" value="GAQ18697.1"/>
    <property type="molecule type" value="Genomic_DNA"/>
</dbReference>
<reference evidence="1 2" key="2">
    <citation type="journal article" date="2016" name="Genome Announc.">
        <title>Draft Genome Sequence of Oceanobacillus picturae Heshi-B3, Isolated from Fermented Rice Bran in a Traditional Japanese Seafood Dish.</title>
        <authorList>
            <person name="Akuzawa S."/>
            <person name="Nagaoka J."/>
            <person name="Kanekatsu M."/>
            <person name="Kanesaki Y."/>
            <person name="Suzuki T."/>
        </authorList>
    </citation>
    <scope>NUCLEOTIDE SEQUENCE [LARGE SCALE GENOMIC DNA]</scope>
    <source>
        <strain evidence="1 2">Heshi-B3</strain>
    </source>
</reference>
<name>A0A0U9HA63_9BACI</name>
<comment type="caution">
    <text evidence="1">The sequence shown here is derived from an EMBL/GenBank/DDBJ whole genome shotgun (WGS) entry which is preliminary data.</text>
</comment>
<evidence type="ECO:0000313" key="2">
    <source>
        <dbReference type="Proteomes" id="UP000052946"/>
    </source>
</evidence>
<reference evidence="2" key="1">
    <citation type="submission" date="2015-07" db="EMBL/GenBank/DDBJ databases">
        <title>Draft Genome Sequence of Oceanobacillus picturae Heshi-B3 that Was Isolated from Fermented Rice Bran with Aging Salted Mackerel, Which Was Named Heshiko as Traditional Fermented Seafood in Japan.</title>
        <authorList>
            <person name="Akuzawa S."/>
            <person name="Nakagawa J."/>
            <person name="Kanekatsu T."/>
            <person name="Kanesaki Y."/>
            <person name="Suzuki T."/>
        </authorList>
    </citation>
    <scope>NUCLEOTIDE SEQUENCE [LARGE SCALE GENOMIC DNA]</scope>
    <source>
        <strain evidence="2">Heshi-B3</strain>
    </source>
</reference>
<sequence>MNQDIIQLTYEKIMDLTDDEKSIMYLLFRVGKEVRIEAYTTGNRNLFMRNVKKAIKRMRTSGLEWYPSWNQISRAISKFERVGLMKIDEDGLPLWAYKEVNGIFS</sequence>
<proteinExistence type="predicted"/>
<dbReference type="AlphaFoldDB" id="A0A0U9HA63"/>
<gene>
    <name evidence="1" type="ORF">OPHB3_2638</name>
</gene>
<dbReference type="OrthoDB" id="2973877at2"/>